<reference evidence="1 2" key="1">
    <citation type="journal article" date="2015" name="Int. J. Syst. Evol. Microbiol.">
        <title>Streptomyces gilvifuscus sp. nov., an actinomycete that produces antibacterial compounds isolated from soil.</title>
        <authorList>
            <person name="Nguyen T.M."/>
            <person name="Kim J."/>
        </authorList>
    </citation>
    <scope>NUCLEOTIDE SEQUENCE [LARGE SCALE GENOMIC DNA]</scope>
    <source>
        <strain evidence="1 2">T113</strain>
    </source>
</reference>
<accession>A0ABT5G241</accession>
<protein>
    <recommendedName>
        <fullName evidence="3">HEAT repeat domain-containing protein</fullName>
    </recommendedName>
</protein>
<organism evidence="1 2">
    <name type="scientific">Streptomyces gilvifuscus</name>
    <dbReference type="NCBI Taxonomy" id="1550617"/>
    <lineage>
        <taxon>Bacteria</taxon>
        <taxon>Bacillati</taxon>
        <taxon>Actinomycetota</taxon>
        <taxon>Actinomycetes</taxon>
        <taxon>Kitasatosporales</taxon>
        <taxon>Streptomycetaceae</taxon>
        <taxon>Streptomyces</taxon>
    </lineage>
</organism>
<dbReference type="Gene3D" id="1.25.10.10">
    <property type="entry name" value="Leucine-rich Repeat Variant"/>
    <property type="match status" value="1"/>
</dbReference>
<gene>
    <name evidence="1" type="ORF">PO587_30520</name>
</gene>
<evidence type="ECO:0008006" key="3">
    <source>
        <dbReference type="Google" id="ProtNLM"/>
    </source>
</evidence>
<name>A0ABT5G241_9ACTN</name>
<proteinExistence type="predicted"/>
<evidence type="ECO:0000313" key="2">
    <source>
        <dbReference type="Proteomes" id="UP001221328"/>
    </source>
</evidence>
<evidence type="ECO:0000313" key="1">
    <source>
        <dbReference type="EMBL" id="MDC2958782.1"/>
    </source>
</evidence>
<dbReference type="RefSeq" id="WP_272177433.1">
    <property type="nucleotide sequence ID" value="NZ_JAQOSK010000013.1"/>
</dbReference>
<keyword evidence="2" id="KW-1185">Reference proteome</keyword>
<dbReference type="EMBL" id="JAQOSK010000013">
    <property type="protein sequence ID" value="MDC2958782.1"/>
    <property type="molecule type" value="Genomic_DNA"/>
</dbReference>
<comment type="caution">
    <text evidence="1">The sequence shown here is derived from an EMBL/GenBank/DDBJ whole genome shotgun (WGS) entry which is preliminary data.</text>
</comment>
<dbReference type="InterPro" id="IPR011989">
    <property type="entry name" value="ARM-like"/>
</dbReference>
<sequence length="173" mass="18813">MENTIQALVEDLSSREHAVRSAATDTLVGLGPAAIDHLLPYTLDWRSSSPWRSVQSIIKCFCDDALPRLREIRREGPGRLRGGALEILVDLGGADALDETDRLAVERLVRVKILDVRPVETPMESGRWLAFPADGLDDAVTALGLSKATYGHGSLATTHPDVPNTRFKGALSF</sequence>
<dbReference type="Proteomes" id="UP001221328">
    <property type="component" value="Unassembled WGS sequence"/>
</dbReference>